<dbReference type="Proteomes" id="UP000273001">
    <property type="component" value="Chromosome"/>
</dbReference>
<dbReference type="InterPro" id="IPR050523">
    <property type="entry name" value="AKR_Detox_Biosynth"/>
</dbReference>
<protein>
    <submittedName>
        <fullName evidence="2">Aldo/keto reductase</fullName>
    </submittedName>
</protein>
<dbReference type="Gene3D" id="3.20.20.100">
    <property type="entry name" value="NADP-dependent oxidoreductase domain"/>
    <property type="match status" value="1"/>
</dbReference>
<proteinExistence type="predicted"/>
<gene>
    <name evidence="2" type="ORF">D5R93_06680</name>
</gene>
<dbReference type="Pfam" id="PF00248">
    <property type="entry name" value="Aldo_ket_red"/>
    <property type="match status" value="1"/>
</dbReference>
<dbReference type="PANTHER" id="PTHR43364">
    <property type="entry name" value="NADH-SPECIFIC METHYLGLYOXAL REDUCTASE-RELATED"/>
    <property type="match status" value="1"/>
</dbReference>
<dbReference type="PROSITE" id="PS00062">
    <property type="entry name" value="ALDOKETO_REDUCTASE_2"/>
    <property type="match status" value="1"/>
</dbReference>
<reference evidence="2 3" key="1">
    <citation type="submission" date="2018-09" db="EMBL/GenBank/DDBJ databases">
        <authorList>
            <person name="Li J."/>
        </authorList>
    </citation>
    <scope>NUCLEOTIDE SEQUENCE [LARGE SCALE GENOMIC DNA]</scope>
    <source>
        <strain evidence="2 3">2129</strain>
    </source>
</reference>
<feature type="domain" description="NADP-dependent oxidoreductase" evidence="1">
    <location>
        <begin position="12"/>
        <end position="309"/>
    </location>
</feature>
<dbReference type="PRINTS" id="PR00069">
    <property type="entry name" value="ALDKETRDTASE"/>
</dbReference>
<dbReference type="InterPro" id="IPR020471">
    <property type="entry name" value="AKR"/>
</dbReference>
<keyword evidence="3" id="KW-1185">Reference proteome</keyword>
<dbReference type="RefSeq" id="WP_119835065.1">
    <property type="nucleotide sequence ID" value="NZ_CP032514.1"/>
</dbReference>
<dbReference type="InterPro" id="IPR023210">
    <property type="entry name" value="NADP_OxRdtase_dom"/>
</dbReference>
<evidence type="ECO:0000313" key="2">
    <source>
        <dbReference type="EMBL" id="AYD89803.1"/>
    </source>
</evidence>
<dbReference type="InterPro" id="IPR036812">
    <property type="entry name" value="NAD(P)_OxRdtase_dom_sf"/>
</dbReference>
<sequence length="315" mass="33913">MSHMIADLDVGPLGLGGNVFGWTADEATSHAVLDAFVAAGGRLIDTADGYSYWAPGHVGGESESVIGSWLESRGCRDDVVIATKVSTKPGREGLAPANVRQALEESLERLGTDFVDLYYAHFDDPDTPLEETVSVFEELRSSGMVRHVGLSNYTPQRIEQWVRTASRLGCAAPVALQPHYNLLHRSEVEGVGGRGEVAASHGMALLPYFPLAAGFLTGKYRRGQVTHGDRAAMVSGYLREDCFAVVDVLTDIGDRHKVEPAAVALAWLRDRPGVTAPLPSARNLDQLRAILPALSLQLDEEEARLLTQVSDAAQA</sequence>
<dbReference type="CDD" id="cd19081">
    <property type="entry name" value="AKR_AKR9C1"/>
    <property type="match status" value="1"/>
</dbReference>
<evidence type="ECO:0000313" key="3">
    <source>
        <dbReference type="Proteomes" id="UP000273001"/>
    </source>
</evidence>
<dbReference type="PANTHER" id="PTHR43364:SF6">
    <property type="entry name" value="OXIDOREDUCTASE-RELATED"/>
    <property type="match status" value="1"/>
</dbReference>
<organism evidence="2 3">
    <name type="scientific">Actinomyces lilanjuaniae</name>
    <dbReference type="NCBI Taxonomy" id="2321394"/>
    <lineage>
        <taxon>Bacteria</taxon>
        <taxon>Bacillati</taxon>
        <taxon>Actinomycetota</taxon>
        <taxon>Actinomycetes</taxon>
        <taxon>Actinomycetales</taxon>
        <taxon>Actinomycetaceae</taxon>
        <taxon>Actinomyces</taxon>
    </lineage>
</organism>
<evidence type="ECO:0000259" key="1">
    <source>
        <dbReference type="Pfam" id="PF00248"/>
    </source>
</evidence>
<dbReference type="EMBL" id="CP032514">
    <property type="protein sequence ID" value="AYD89803.1"/>
    <property type="molecule type" value="Genomic_DNA"/>
</dbReference>
<dbReference type="SUPFAM" id="SSF51430">
    <property type="entry name" value="NAD(P)-linked oxidoreductase"/>
    <property type="match status" value="1"/>
</dbReference>
<dbReference type="InterPro" id="IPR018170">
    <property type="entry name" value="Aldo/ket_reductase_CS"/>
</dbReference>
<accession>A0ABN5PN78</accession>
<name>A0ABN5PN78_9ACTO</name>